<sequence>MLPIDAGTAIGMDGRAALAWYEARRAVAERDALIADMRGKEGVERPNSPGATGWSVVDLRELETTGTAFDNANSADDWEECTPTAD</sequence>
<protein>
    <submittedName>
        <fullName evidence="2">Autophagy-like protein</fullName>
    </submittedName>
</protein>
<comment type="caution">
    <text evidence="2">The sequence shown here is derived from an EMBL/GenBank/DDBJ whole genome shotgun (WGS) entry which is preliminary data.</text>
</comment>
<dbReference type="AlphaFoldDB" id="A0A5N5QRP6"/>
<evidence type="ECO:0000313" key="2">
    <source>
        <dbReference type="EMBL" id="KAB5593846.1"/>
    </source>
</evidence>
<organism evidence="2 3">
    <name type="scientific">Ceratobasidium theobromae</name>
    <dbReference type="NCBI Taxonomy" id="1582974"/>
    <lineage>
        <taxon>Eukaryota</taxon>
        <taxon>Fungi</taxon>
        <taxon>Dikarya</taxon>
        <taxon>Basidiomycota</taxon>
        <taxon>Agaricomycotina</taxon>
        <taxon>Agaricomycetes</taxon>
        <taxon>Cantharellales</taxon>
        <taxon>Ceratobasidiaceae</taxon>
        <taxon>Ceratobasidium</taxon>
    </lineage>
</organism>
<evidence type="ECO:0000313" key="3">
    <source>
        <dbReference type="Proteomes" id="UP000383932"/>
    </source>
</evidence>
<evidence type="ECO:0000256" key="1">
    <source>
        <dbReference type="SAM" id="MobiDB-lite"/>
    </source>
</evidence>
<gene>
    <name evidence="2" type="ORF">CTheo_2698</name>
</gene>
<dbReference type="EMBL" id="SSOP01000029">
    <property type="protein sequence ID" value="KAB5593846.1"/>
    <property type="molecule type" value="Genomic_DNA"/>
</dbReference>
<name>A0A5N5QRP6_9AGAM</name>
<reference evidence="2 3" key="1">
    <citation type="journal article" date="2019" name="Fungal Biol. Biotechnol.">
        <title>Draft genome sequence of fastidious pathogen Ceratobasidium theobromae, which causes vascular-streak dieback in Theobroma cacao.</title>
        <authorList>
            <person name="Ali S.S."/>
            <person name="Asman A."/>
            <person name="Shao J."/>
            <person name="Firmansyah A.P."/>
            <person name="Susilo A.W."/>
            <person name="Rosmana A."/>
            <person name="McMahon P."/>
            <person name="Junaid M."/>
            <person name="Guest D."/>
            <person name="Kheng T.Y."/>
            <person name="Meinhardt L.W."/>
            <person name="Bailey B.A."/>
        </authorList>
    </citation>
    <scope>NUCLEOTIDE SEQUENCE [LARGE SCALE GENOMIC DNA]</scope>
    <source>
        <strain evidence="2 3">CT2</strain>
    </source>
</reference>
<feature type="region of interest" description="Disordered" evidence="1">
    <location>
        <begin position="67"/>
        <end position="86"/>
    </location>
</feature>
<accession>A0A5N5QRP6</accession>
<dbReference type="Proteomes" id="UP000383932">
    <property type="component" value="Unassembled WGS sequence"/>
</dbReference>
<proteinExistence type="predicted"/>
<keyword evidence="3" id="KW-1185">Reference proteome</keyword>